<name>A0A7C0X9Y1_UNCW3</name>
<dbReference type="SUPFAM" id="SSF55729">
    <property type="entry name" value="Acyl-CoA N-acyltransferases (Nat)"/>
    <property type="match status" value="1"/>
</dbReference>
<dbReference type="InterPro" id="IPR006464">
    <property type="entry name" value="AcTrfase_RimI/Ard1"/>
</dbReference>
<dbReference type="NCBIfam" id="TIGR01575">
    <property type="entry name" value="rimI"/>
    <property type="match status" value="1"/>
</dbReference>
<gene>
    <name evidence="6" type="primary">rimI</name>
    <name evidence="6" type="ORF">ENG67_00920</name>
</gene>
<evidence type="ECO:0000256" key="2">
    <source>
        <dbReference type="ARBA" id="ARBA00022490"/>
    </source>
</evidence>
<dbReference type="AlphaFoldDB" id="A0A7C0X9Y1"/>
<comment type="caution">
    <text evidence="6">The sequence shown here is derived from an EMBL/GenBank/DDBJ whole genome shotgun (WGS) entry which is preliminary data.</text>
</comment>
<keyword evidence="4" id="KW-0012">Acyltransferase</keyword>
<dbReference type="PROSITE" id="PS51186">
    <property type="entry name" value="GNAT"/>
    <property type="match status" value="1"/>
</dbReference>
<dbReference type="InterPro" id="IPR016181">
    <property type="entry name" value="Acyl_CoA_acyltransferase"/>
</dbReference>
<dbReference type="Pfam" id="PF00583">
    <property type="entry name" value="Acetyltransf_1"/>
    <property type="match status" value="1"/>
</dbReference>
<organism evidence="6">
    <name type="scientific">candidate division WOR-3 bacterium</name>
    <dbReference type="NCBI Taxonomy" id="2052148"/>
    <lineage>
        <taxon>Bacteria</taxon>
        <taxon>Bacteria division WOR-3</taxon>
    </lineage>
</organism>
<feature type="domain" description="N-acetyltransferase" evidence="5">
    <location>
        <begin position="4"/>
        <end position="148"/>
    </location>
</feature>
<dbReference type="Proteomes" id="UP000885931">
    <property type="component" value="Unassembled WGS sequence"/>
</dbReference>
<dbReference type="GO" id="GO:0008080">
    <property type="term" value="F:N-acetyltransferase activity"/>
    <property type="evidence" value="ECO:0007669"/>
    <property type="project" value="InterPro"/>
</dbReference>
<dbReference type="PANTHER" id="PTHR43420:SF44">
    <property type="entry name" value="ACETYLTRANSFERASE YPEA"/>
    <property type="match status" value="1"/>
</dbReference>
<dbReference type="Gene3D" id="3.40.630.30">
    <property type="match status" value="1"/>
</dbReference>
<comment type="similarity">
    <text evidence="1">Belongs to the acetyltransferase family. RimI subfamily.</text>
</comment>
<dbReference type="InterPro" id="IPR050680">
    <property type="entry name" value="YpeA/RimI_acetyltransf"/>
</dbReference>
<evidence type="ECO:0000256" key="4">
    <source>
        <dbReference type="ARBA" id="ARBA00023315"/>
    </source>
</evidence>
<dbReference type="PANTHER" id="PTHR43420">
    <property type="entry name" value="ACETYLTRANSFERASE"/>
    <property type="match status" value="1"/>
</dbReference>
<dbReference type="CDD" id="cd04301">
    <property type="entry name" value="NAT_SF"/>
    <property type="match status" value="1"/>
</dbReference>
<evidence type="ECO:0000256" key="3">
    <source>
        <dbReference type="ARBA" id="ARBA00022679"/>
    </source>
</evidence>
<dbReference type="InterPro" id="IPR000182">
    <property type="entry name" value="GNAT_dom"/>
</dbReference>
<evidence type="ECO:0000313" key="6">
    <source>
        <dbReference type="EMBL" id="HDM89755.1"/>
    </source>
</evidence>
<evidence type="ECO:0000259" key="5">
    <source>
        <dbReference type="PROSITE" id="PS51186"/>
    </source>
</evidence>
<dbReference type="EMBL" id="DRBW01000034">
    <property type="protein sequence ID" value="HDM89755.1"/>
    <property type="molecule type" value="Genomic_DNA"/>
</dbReference>
<protein>
    <submittedName>
        <fullName evidence="6">Ribosomal-protein-alanine N-acetyltransferase</fullName>
    </submittedName>
</protein>
<reference evidence="6" key="1">
    <citation type="journal article" date="2020" name="mSystems">
        <title>Genome- and Community-Level Interaction Insights into Carbon Utilization and Element Cycling Functions of Hydrothermarchaeota in Hydrothermal Sediment.</title>
        <authorList>
            <person name="Zhou Z."/>
            <person name="Liu Y."/>
            <person name="Xu W."/>
            <person name="Pan J."/>
            <person name="Luo Z.H."/>
            <person name="Li M."/>
        </authorList>
    </citation>
    <scope>NUCLEOTIDE SEQUENCE [LARGE SCALE GENOMIC DNA]</scope>
    <source>
        <strain evidence="6">HyVt-237</strain>
    </source>
</reference>
<keyword evidence="2" id="KW-0963">Cytoplasm</keyword>
<accession>A0A7C0X9Y1</accession>
<sequence>MEGLEIRRMEEGDIAEVMSIERVSFKQPWKREFMEAELRNPSSTPLVVLKDGKVVGYMILWDLGDSVHLANIAVKPEMRRKGIGRALLRKAIALARERGKKLLSLEVRKSNTAARKLYEGEGFRVLRTIRGYYRPDFEDALLYVLPLQGNVKSEKP</sequence>
<proteinExistence type="inferred from homology"/>
<evidence type="ECO:0000256" key="1">
    <source>
        <dbReference type="ARBA" id="ARBA00005395"/>
    </source>
</evidence>
<keyword evidence="3" id="KW-0808">Transferase</keyword>